<dbReference type="Proteomes" id="UP001167796">
    <property type="component" value="Unassembled WGS sequence"/>
</dbReference>
<keyword evidence="3" id="KW-1185">Reference proteome</keyword>
<reference evidence="2" key="1">
    <citation type="submission" date="2023-07" db="EMBL/GenBank/DDBJ databases">
        <authorList>
            <person name="Kim M.K."/>
        </authorList>
    </citation>
    <scope>NUCLEOTIDE SEQUENCE</scope>
    <source>
        <strain evidence="2">M29</strain>
    </source>
</reference>
<feature type="transmembrane region" description="Helical" evidence="1">
    <location>
        <begin position="12"/>
        <end position="33"/>
    </location>
</feature>
<evidence type="ECO:0000313" key="2">
    <source>
        <dbReference type="EMBL" id="MDO7846491.1"/>
    </source>
</evidence>
<comment type="caution">
    <text evidence="2">The sequence shown here is derived from an EMBL/GenBank/DDBJ whole genome shotgun (WGS) entry which is preliminary data.</text>
</comment>
<evidence type="ECO:0008006" key="4">
    <source>
        <dbReference type="Google" id="ProtNLM"/>
    </source>
</evidence>
<evidence type="ECO:0000256" key="1">
    <source>
        <dbReference type="SAM" id="Phobius"/>
    </source>
</evidence>
<keyword evidence="1" id="KW-0812">Transmembrane</keyword>
<feature type="transmembrane region" description="Helical" evidence="1">
    <location>
        <begin position="54"/>
        <end position="77"/>
    </location>
</feature>
<sequence>MTNFSDYLSPTAAVDVVRVLLWISLGALVWLWLKGELTPKRFLTIFESESVLSIRLILAAVWSGFIMCMLAAGRLTVDEAVKLNAITELLLLYGTVKVLGSRFAKRPPDPAPTIQAKKADVAVAGDANISTSKTEL</sequence>
<protein>
    <recommendedName>
        <fullName evidence="4">Holin</fullName>
    </recommendedName>
</protein>
<proteinExistence type="predicted"/>
<keyword evidence="1" id="KW-0472">Membrane</keyword>
<gene>
    <name evidence="2" type="ORF">Q5H92_08990</name>
</gene>
<dbReference type="RefSeq" id="WP_305011179.1">
    <property type="nucleotide sequence ID" value="NZ_JAUQSX010000004.1"/>
</dbReference>
<evidence type="ECO:0000313" key="3">
    <source>
        <dbReference type="Proteomes" id="UP001167796"/>
    </source>
</evidence>
<organism evidence="2 3">
    <name type="scientific">Hymenobacter mellowenesis</name>
    <dbReference type="NCBI Taxonomy" id="3063995"/>
    <lineage>
        <taxon>Bacteria</taxon>
        <taxon>Pseudomonadati</taxon>
        <taxon>Bacteroidota</taxon>
        <taxon>Cytophagia</taxon>
        <taxon>Cytophagales</taxon>
        <taxon>Hymenobacteraceae</taxon>
        <taxon>Hymenobacter</taxon>
    </lineage>
</organism>
<accession>A0ABT9A9G9</accession>
<name>A0ABT9A9G9_9BACT</name>
<dbReference type="EMBL" id="JAUQSX010000004">
    <property type="protein sequence ID" value="MDO7846491.1"/>
    <property type="molecule type" value="Genomic_DNA"/>
</dbReference>
<keyword evidence="1" id="KW-1133">Transmembrane helix</keyword>